<proteinExistence type="predicted"/>
<evidence type="ECO:0000313" key="3">
    <source>
        <dbReference type="Proteomes" id="UP000321248"/>
    </source>
</evidence>
<keyword evidence="3" id="KW-1185">Reference proteome</keyword>
<comment type="caution">
    <text evidence="2">The sequence shown here is derived from an EMBL/GenBank/DDBJ whole genome shotgun (WGS) entry which is preliminary data.</text>
</comment>
<feature type="chain" id="PRO_5023081035" evidence="1">
    <location>
        <begin position="28"/>
        <end position="267"/>
    </location>
</feature>
<dbReference type="Proteomes" id="UP000321248">
    <property type="component" value="Unassembled WGS sequence"/>
</dbReference>
<dbReference type="OrthoDB" id="6057456at2"/>
<gene>
    <name evidence="2" type="ORF">FU658_06780</name>
</gene>
<evidence type="ECO:0000256" key="1">
    <source>
        <dbReference type="SAM" id="SignalP"/>
    </source>
</evidence>
<dbReference type="RefSeq" id="WP_147891383.1">
    <property type="nucleotide sequence ID" value="NZ_VRTS01000003.1"/>
</dbReference>
<sequence>MTMQTRAQLPTVFGSLLALVFAASALATEGNDQAQPDRLGDPDSDLVFTPLEPCRILDTRQPSPRSGQIAGGTSRDFYAFGVDFQSSQGGAAGNCGLTSAAEIDAVVINVAVVSPASAGFLTVWPAGGERPLASTVNYAANQTVANEIIAPITIPGLDVSIYSHRNAHVIADVVGYFARPQRAGLACSWVVGPDTSIVSGATLNASTAECPANSTLTGGACEHNINEVFVLSSTDILGTRWTCRFKNEALGTVSVRAKARCCSTPGR</sequence>
<accession>A0A5C8KVN2</accession>
<dbReference type="EMBL" id="VRTS01000003">
    <property type="protein sequence ID" value="TXK64572.1"/>
    <property type="molecule type" value="Genomic_DNA"/>
</dbReference>
<reference evidence="2 3" key="1">
    <citation type="submission" date="2019-08" db="EMBL/GenBank/DDBJ databases">
        <authorList>
            <person name="Karlyshev A.V."/>
        </authorList>
    </citation>
    <scope>NUCLEOTIDE SEQUENCE [LARGE SCALE GENOMIC DNA]</scope>
    <source>
        <strain evidence="2 3">Alg18-2.2</strain>
    </source>
</reference>
<organism evidence="2 3">
    <name type="scientific">Alkalisalibacterium limincola</name>
    <dbReference type="NCBI Taxonomy" id="2699169"/>
    <lineage>
        <taxon>Bacteria</taxon>
        <taxon>Pseudomonadati</taxon>
        <taxon>Pseudomonadota</taxon>
        <taxon>Gammaproteobacteria</taxon>
        <taxon>Lysobacterales</taxon>
        <taxon>Lysobacteraceae</taxon>
        <taxon>Alkalisalibacterium</taxon>
    </lineage>
</organism>
<dbReference type="AlphaFoldDB" id="A0A5C8KVN2"/>
<name>A0A5C8KVN2_9GAMM</name>
<keyword evidence="1" id="KW-0732">Signal</keyword>
<feature type="signal peptide" evidence="1">
    <location>
        <begin position="1"/>
        <end position="27"/>
    </location>
</feature>
<evidence type="ECO:0000313" key="2">
    <source>
        <dbReference type="EMBL" id="TXK64572.1"/>
    </source>
</evidence>
<protein>
    <submittedName>
        <fullName evidence="2">Uncharacterized protein</fullName>
    </submittedName>
</protein>